<keyword evidence="2" id="KW-1185">Reference proteome</keyword>
<protein>
    <submittedName>
        <fullName evidence="1">Uncharacterized protein</fullName>
    </submittedName>
</protein>
<accession>A0A1I2LZ90</accession>
<organism evidence="1 2">
    <name type="scientific">Planifilum fulgidum</name>
    <dbReference type="NCBI Taxonomy" id="201973"/>
    <lineage>
        <taxon>Bacteria</taxon>
        <taxon>Bacillati</taxon>
        <taxon>Bacillota</taxon>
        <taxon>Bacilli</taxon>
        <taxon>Bacillales</taxon>
        <taxon>Thermoactinomycetaceae</taxon>
        <taxon>Planifilum</taxon>
    </lineage>
</organism>
<dbReference type="EMBL" id="FOOK01000006">
    <property type="protein sequence ID" value="SFF84504.1"/>
    <property type="molecule type" value="Genomic_DNA"/>
</dbReference>
<dbReference type="Proteomes" id="UP000198661">
    <property type="component" value="Unassembled WGS sequence"/>
</dbReference>
<reference evidence="1 2" key="1">
    <citation type="submission" date="2016-10" db="EMBL/GenBank/DDBJ databases">
        <authorList>
            <person name="de Groot N.N."/>
        </authorList>
    </citation>
    <scope>NUCLEOTIDE SEQUENCE [LARGE SCALE GENOMIC DNA]</scope>
    <source>
        <strain evidence="1 2">DSM 44945</strain>
    </source>
</reference>
<evidence type="ECO:0000313" key="2">
    <source>
        <dbReference type="Proteomes" id="UP000198661"/>
    </source>
</evidence>
<gene>
    <name evidence="1" type="ORF">SAMN04488025_106118</name>
</gene>
<proteinExistence type="predicted"/>
<sequence>MGVFRRILGPAQGLAVCFAAGALSKTRSMLLRMLAKFLRRKSSPFPPLSRLDATFPRPEVCGPLMPAANLRMPAG</sequence>
<dbReference type="AlphaFoldDB" id="A0A1I2LZ90"/>
<name>A0A1I2LZ90_9BACL</name>
<evidence type="ECO:0000313" key="1">
    <source>
        <dbReference type="EMBL" id="SFF84504.1"/>
    </source>
</evidence>